<dbReference type="Pfam" id="PF00194">
    <property type="entry name" value="Carb_anhydrase"/>
    <property type="match status" value="1"/>
</dbReference>
<dbReference type="GO" id="GO:0008270">
    <property type="term" value="F:zinc ion binding"/>
    <property type="evidence" value="ECO:0007669"/>
    <property type="project" value="InterPro"/>
</dbReference>
<dbReference type="GO" id="GO:0004089">
    <property type="term" value="F:carbonate dehydratase activity"/>
    <property type="evidence" value="ECO:0007669"/>
    <property type="project" value="InterPro"/>
</dbReference>
<evidence type="ECO:0000259" key="2">
    <source>
        <dbReference type="PROSITE" id="PS51144"/>
    </source>
</evidence>
<evidence type="ECO:0000256" key="1">
    <source>
        <dbReference type="ARBA" id="ARBA00010718"/>
    </source>
</evidence>
<accession>A0AAN9A248</accession>
<feature type="non-terminal residue" evidence="3">
    <location>
        <position position="111"/>
    </location>
</feature>
<protein>
    <submittedName>
        <fullName evidence="3">Carbonic anhydrase-related protein 10</fullName>
    </submittedName>
</protein>
<dbReference type="InterPro" id="IPR036398">
    <property type="entry name" value="CA_dom_sf"/>
</dbReference>
<dbReference type="PANTHER" id="PTHR18952:SF208">
    <property type="entry name" value="CARBONIC ANHYDRASE XA-RELATED"/>
    <property type="match status" value="1"/>
</dbReference>
<proteinExistence type="inferred from homology"/>
<name>A0AAN9A248_HALRR</name>
<dbReference type="AlphaFoldDB" id="A0AAN9A248"/>
<dbReference type="Proteomes" id="UP001381693">
    <property type="component" value="Unassembled WGS sequence"/>
</dbReference>
<reference evidence="3 4" key="1">
    <citation type="submission" date="2023-11" db="EMBL/GenBank/DDBJ databases">
        <title>Halocaridina rubra genome assembly.</title>
        <authorList>
            <person name="Smith C."/>
        </authorList>
    </citation>
    <scope>NUCLEOTIDE SEQUENCE [LARGE SCALE GENOMIC DNA]</scope>
    <source>
        <strain evidence="3">EP-1</strain>
        <tissue evidence="3">Whole</tissue>
    </source>
</reference>
<evidence type="ECO:0000313" key="3">
    <source>
        <dbReference type="EMBL" id="KAK7069595.1"/>
    </source>
</evidence>
<dbReference type="EMBL" id="JAXCGZ010016061">
    <property type="protein sequence ID" value="KAK7069595.1"/>
    <property type="molecule type" value="Genomic_DNA"/>
</dbReference>
<keyword evidence="4" id="KW-1185">Reference proteome</keyword>
<feature type="domain" description="Alpha-carbonic anhydrase" evidence="2">
    <location>
        <begin position="1"/>
        <end position="90"/>
    </location>
</feature>
<feature type="non-terminal residue" evidence="3">
    <location>
        <position position="1"/>
    </location>
</feature>
<dbReference type="PROSITE" id="PS51144">
    <property type="entry name" value="ALPHA_CA_2"/>
    <property type="match status" value="1"/>
</dbReference>
<evidence type="ECO:0000313" key="4">
    <source>
        <dbReference type="Proteomes" id="UP001381693"/>
    </source>
</evidence>
<dbReference type="InterPro" id="IPR001148">
    <property type="entry name" value="CA_dom"/>
</dbReference>
<dbReference type="SUPFAM" id="SSF51069">
    <property type="entry name" value="Carbonic anhydrase"/>
    <property type="match status" value="1"/>
</dbReference>
<organism evidence="3 4">
    <name type="scientific">Halocaridina rubra</name>
    <name type="common">Hawaiian red shrimp</name>
    <dbReference type="NCBI Taxonomy" id="373956"/>
    <lineage>
        <taxon>Eukaryota</taxon>
        <taxon>Metazoa</taxon>
        <taxon>Ecdysozoa</taxon>
        <taxon>Arthropoda</taxon>
        <taxon>Crustacea</taxon>
        <taxon>Multicrustacea</taxon>
        <taxon>Malacostraca</taxon>
        <taxon>Eumalacostraca</taxon>
        <taxon>Eucarida</taxon>
        <taxon>Decapoda</taxon>
        <taxon>Pleocyemata</taxon>
        <taxon>Caridea</taxon>
        <taxon>Atyoidea</taxon>
        <taxon>Atyidae</taxon>
        <taxon>Halocaridina</taxon>
    </lineage>
</organism>
<comment type="similarity">
    <text evidence="1">Belongs to the alpha-carbonic anhydrase family.</text>
</comment>
<dbReference type="Gene3D" id="3.10.200.10">
    <property type="entry name" value="Alpha carbonic anhydrase"/>
    <property type="match status" value="1"/>
</dbReference>
<dbReference type="PANTHER" id="PTHR18952">
    <property type="entry name" value="CARBONIC ANHYDRASE"/>
    <property type="match status" value="1"/>
</dbReference>
<dbReference type="GO" id="GO:0006730">
    <property type="term" value="P:one-carbon metabolic process"/>
    <property type="evidence" value="ECO:0007669"/>
    <property type="project" value="TreeGrafter"/>
</dbReference>
<sequence length="111" mass="12869">SSSKTHELTISELLPSTEQYLTYDGSLTVPGCYETVTWILPNKPIYISFNQMRDLRRLKQGTSDFRRNAPVANNFRPLQSAHHRTVRTNIIFATDKQGKKCSMTEPKFQYR</sequence>
<dbReference type="InterPro" id="IPR023561">
    <property type="entry name" value="Carbonic_anhydrase_a-class"/>
</dbReference>
<gene>
    <name evidence="3" type="primary">CA10_6</name>
    <name evidence="3" type="ORF">SK128_025533</name>
</gene>
<comment type="caution">
    <text evidence="3">The sequence shown here is derived from an EMBL/GenBank/DDBJ whole genome shotgun (WGS) entry which is preliminary data.</text>
</comment>